<name>A0A2G9YHU3_9BACT</name>
<dbReference type="AlphaFoldDB" id="A0A2G9YHU3"/>
<proteinExistence type="predicted"/>
<dbReference type="EMBL" id="PCRK01000157">
    <property type="protein sequence ID" value="PIP18829.1"/>
    <property type="molecule type" value="Genomic_DNA"/>
</dbReference>
<dbReference type="Proteomes" id="UP000231292">
    <property type="component" value="Unassembled WGS sequence"/>
</dbReference>
<gene>
    <name evidence="1" type="ORF">COX41_06110</name>
</gene>
<accession>A0A2G9YHU3</accession>
<organism evidence="1 2">
    <name type="scientific">Candidatus Sherwoodlollariibacterium unditelluris</name>
    <dbReference type="NCBI Taxonomy" id="1974757"/>
    <lineage>
        <taxon>Bacteria</taxon>
        <taxon>Pseudomonadati</taxon>
        <taxon>Candidatus Omnitrophota</taxon>
        <taxon>Candidatus Sherwoodlollariibacterium</taxon>
    </lineage>
</organism>
<sequence length="121" mass="13763">MLRNKAKIIFLLSLFFALSYYLSFAQDDFVYDAKGKRNPFIPLVTSDGRLIKLEARETTGGLALEGIIYDKISMSYAIVNGAVVKVGDFVDDYQVLKIEEKKVIFIKNGQPFEVELKEDEK</sequence>
<protein>
    <submittedName>
        <fullName evidence="1">Uncharacterized protein</fullName>
    </submittedName>
</protein>
<comment type="caution">
    <text evidence="1">The sequence shown here is derived from an EMBL/GenBank/DDBJ whole genome shotgun (WGS) entry which is preliminary data.</text>
</comment>
<evidence type="ECO:0000313" key="1">
    <source>
        <dbReference type="EMBL" id="PIP18829.1"/>
    </source>
</evidence>
<evidence type="ECO:0000313" key="2">
    <source>
        <dbReference type="Proteomes" id="UP000231292"/>
    </source>
</evidence>
<reference evidence="1 2" key="1">
    <citation type="submission" date="2017-09" db="EMBL/GenBank/DDBJ databases">
        <title>Depth-based differentiation of microbial function through sediment-hosted aquifers and enrichment of novel symbionts in the deep terrestrial subsurface.</title>
        <authorList>
            <person name="Probst A.J."/>
            <person name="Ladd B."/>
            <person name="Jarett J.K."/>
            <person name="Geller-Mcgrath D.E."/>
            <person name="Sieber C.M."/>
            <person name="Emerson J.B."/>
            <person name="Anantharaman K."/>
            <person name="Thomas B.C."/>
            <person name="Malmstrom R."/>
            <person name="Stieglmeier M."/>
            <person name="Klingl A."/>
            <person name="Woyke T."/>
            <person name="Ryan C.M."/>
            <person name="Banfield J.F."/>
        </authorList>
    </citation>
    <scope>NUCLEOTIDE SEQUENCE [LARGE SCALE GENOMIC DNA]</scope>
    <source>
        <strain evidence="1">CG23_combo_of_CG06-09_8_20_14_all_41_10</strain>
    </source>
</reference>